<dbReference type="OrthoDB" id="5419162at2759"/>
<dbReference type="GeneID" id="81398147"/>
<feature type="compositionally biased region" description="Basic and acidic residues" evidence="1">
    <location>
        <begin position="50"/>
        <end position="66"/>
    </location>
</feature>
<dbReference type="InterPro" id="IPR018824">
    <property type="entry name" value="Conidiation-specific_6"/>
</dbReference>
<evidence type="ECO:0000313" key="3">
    <source>
        <dbReference type="Proteomes" id="UP001141434"/>
    </source>
</evidence>
<keyword evidence="3" id="KW-1185">Reference proteome</keyword>
<protein>
    <recommendedName>
        <fullName evidence="4">Conidiation-specific protein 6</fullName>
    </recommendedName>
</protein>
<sequence length="106" mass="11762">MSNTRENAEVSASGEDRVNAMRGYKATLKNPRTSNEAKEHASEVLNNELGWDKPRQDLYEVRDRNKGPTHVAGGLKAAQKNPRVTDRGKQSSSEKLDTLAQQAPEE</sequence>
<dbReference type="Proteomes" id="UP001141434">
    <property type="component" value="Unassembled WGS sequence"/>
</dbReference>
<dbReference type="EMBL" id="JAPMSZ010000011">
    <property type="protein sequence ID" value="KAJ5083874.1"/>
    <property type="molecule type" value="Genomic_DNA"/>
</dbReference>
<dbReference type="RefSeq" id="XP_056507271.1">
    <property type="nucleotide sequence ID" value="XM_056658978.1"/>
</dbReference>
<proteinExistence type="predicted"/>
<dbReference type="Pfam" id="PF10346">
    <property type="entry name" value="Con-6"/>
    <property type="match status" value="2"/>
</dbReference>
<dbReference type="AlphaFoldDB" id="A0A9W9ELF8"/>
<comment type="caution">
    <text evidence="2">The sequence shown here is derived from an EMBL/GenBank/DDBJ whole genome shotgun (WGS) entry which is preliminary data.</text>
</comment>
<dbReference type="InterPro" id="IPR052670">
    <property type="entry name" value="UPF0654_domain"/>
</dbReference>
<evidence type="ECO:0000256" key="1">
    <source>
        <dbReference type="SAM" id="MobiDB-lite"/>
    </source>
</evidence>
<organism evidence="2 3">
    <name type="scientific">Penicillium alfredii</name>
    <dbReference type="NCBI Taxonomy" id="1506179"/>
    <lineage>
        <taxon>Eukaryota</taxon>
        <taxon>Fungi</taxon>
        <taxon>Dikarya</taxon>
        <taxon>Ascomycota</taxon>
        <taxon>Pezizomycotina</taxon>
        <taxon>Eurotiomycetes</taxon>
        <taxon>Eurotiomycetidae</taxon>
        <taxon>Eurotiales</taxon>
        <taxon>Aspergillaceae</taxon>
        <taxon>Penicillium</taxon>
    </lineage>
</organism>
<dbReference type="PANTHER" id="PTHR36576:SF2">
    <property type="entry name" value="PROTEIN CON-6, PUTATIVE (AFU_ORTHOLOGUE AFUA_4G03615)-RELATED"/>
    <property type="match status" value="1"/>
</dbReference>
<reference evidence="2" key="2">
    <citation type="journal article" date="2023" name="IMA Fungus">
        <title>Comparative genomic study of the Penicillium genus elucidates a diverse pangenome and 15 lateral gene transfer events.</title>
        <authorList>
            <person name="Petersen C."/>
            <person name="Sorensen T."/>
            <person name="Nielsen M.R."/>
            <person name="Sondergaard T.E."/>
            <person name="Sorensen J.L."/>
            <person name="Fitzpatrick D.A."/>
            <person name="Frisvad J.C."/>
            <person name="Nielsen K.L."/>
        </authorList>
    </citation>
    <scope>NUCLEOTIDE SEQUENCE</scope>
    <source>
        <strain evidence="2">IBT 34128</strain>
    </source>
</reference>
<feature type="compositionally biased region" description="Basic and acidic residues" evidence="1">
    <location>
        <begin position="83"/>
        <end position="97"/>
    </location>
</feature>
<evidence type="ECO:0008006" key="4">
    <source>
        <dbReference type="Google" id="ProtNLM"/>
    </source>
</evidence>
<name>A0A9W9ELF8_9EURO</name>
<dbReference type="GO" id="GO:0005737">
    <property type="term" value="C:cytoplasm"/>
    <property type="evidence" value="ECO:0007669"/>
    <property type="project" value="TreeGrafter"/>
</dbReference>
<evidence type="ECO:0000313" key="2">
    <source>
        <dbReference type="EMBL" id="KAJ5083874.1"/>
    </source>
</evidence>
<feature type="region of interest" description="Disordered" evidence="1">
    <location>
        <begin position="1"/>
        <end position="106"/>
    </location>
</feature>
<gene>
    <name evidence="2" type="ORF">NUU61_008453</name>
</gene>
<dbReference type="PANTHER" id="PTHR36576">
    <property type="entry name" value="UPF0654 PROTEIN C11D3.01C-RELATED"/>
    <property type="match status" value="1"/>
</dbReference>
<accession>A0A9W9ELF8</accession>
<reference evidence="2" key="1">
    <citation type="submission" date="2022-11" db="EMBL/GenBank/DDBJ databases">
        <authorList>
            <person name="Petersen C."/>
        </authorList>
    </citation>
    <scope>NUCLEOTIDE SEQUENCE</scope>
    <source>
        <strain evidence="2">IBT 34128</strain>
    </source>
</reference>